<dbReference type="PANTHER" id="PTHR11439">
    <property type="entry name" value="GAG-POL-RELATED RETROTRANSPOSON"/>
    <property type="match status" value="1"/>
</dbReference>
<name>A0A6L2N478_TANCI</name>
<dbReference type="EMBL" id="BKCJ010008068">
    <property type="protein sequence ID" value="GEU80389.1"/>
    <property type="molecule type" value="Genomic_DNA"/>
</dbReference>
<gene>
    <name evidence="2" type="ORF">Tci_052367</name>
</gene>
<sequence>MSGCCAQILWMRSQLTDYGFDFNKIPLYCDNRSAIALCCYNVQHSKSKHIDIRHHFIREQVESGVVELYFVSTDYQLTDIFTKALPRQRFEFILPRLEQVERGVVELYFVSTDYQLADIFTKALPRQRFEFILPRLDTMTDVTAPTGQAPKIGPPGTKREVFRMPILGSLITADLREASYYHEYLENVVKHRWFLGGEPARKPNPTAQKVRINILQYLIHLRMCKDVSTKMMKMFLLVENLRFCSLWHRMYDTVMQDLGIPIQEEELINNAFARFNTIITSLKALDEGFSSNNYVRKFLKALHPKWRVKVTAIEELKDLTSLSLDELIENLKVYEVIIKNDFEMVKGKREQNRTLALKAKKESSDEDSSNSDSKDEEYAMAVKEFKKFFKRRGRFTRQP</sequence>
<feature type="region of interest" description="Disordered" evidence="1">
    <location>
        <begin position="356"/>
        <end position="376"/>
    </location>
</feature>
<dbReference type="CDD" id="cd09272">
    <property type="entry name" value="RNase_HI_RT_Ty1"/>
    <property type="match status" value="1"/>
</dbReference>
<dbReference type="PANTHER" id="PTHR11439:SF495">
    <property type="entry name" value="REVERSE TRANSCRIPTASE, RNA-DEPENDENT DNA POLYMERASE-RELATED"/>
    <property type="match status" value="1"/>
</dbReference>
<reference evidence="2" key="1">
    <citation type="journal article" date="2019" name="Sci. Rep.">
        <title>Draft genome of Tanacetum cinerariifolium, the natural source of mosquito coil.</title>
        <authorList>
            <person name="Yamashiro T."/>
            <person name="Shiraishi A."/>
            <person name="Satake H."/>
            <person name="Nakayama K."/>
        </authorList>
    </citation>
    <scope>NUCLEOTIDE SEQUENCE</scope>
</reference>
<comment type="caution">
    <text evidence="2">The sequence shown here is derived from an EMBL/GenBank/DDBJ whole genome shotgun (WGS) entry which is preliminary data.</text>
</comment>
<dbReference type="AlphaFoldDB" id="A0A6L2N478"/>
<organism evidence="2">
    <name type="scientific">Tanacetum cinerariifolium</name>
    <name type="common">Dalmatian daisy</name>
    <name type="synonym">Chrysanthemum cinerariifolium</name>
    <dbReference type="NCBI Taxonomy" id="118510"/>
    <lineage>
        <taxon>Eukaryota</taxon>
        <taxon>Viridiplantae</taxon>
        <taxon>Streptophyta</taxon>
        <taxon>Embryophyta</taxon>
        <taxon>Tracheophyta</taxon>
        <taxon>Spermatophyta</taxon>
        <taxon>Magnoliopsida</taxon>
        <taxon>eudicotyledons</taxon>
        <taxon>Gunneridae</taxon>
        <taxon>Pentapetalae</taxon>
        <taxon>asterids</taxon>
        <taxon>campanulids</taxon>
        <taxon>Asterales</taxon>
        <taxon>Asteraceae</taxon>
        <taxon>Asteroideae</taxon>
        <taxon>Anthemideae</taxon>
        <taxon>Anthemidinae</taxon>
        <taxon>Tanacetum</taxon>
    </lineage>
</organism>
<proteinExistence type="predicted"/>
<accession>A0A6L2N478</accession>
<protein>
    <submittedName>
        <fullName evidence="2">Ribonuclease H</fullName>
    </submittedName>
</protein>
<evidence type="ECO:0000256" key="1">
    <source>
        <dbReference type="SAM" id="MobiDB-lite"/>
    </source>
</evidence>
<evidence type="ECO:0000313" key="2">
    <source>
        <dbReference type="EMBL" id="GEU80389.1"/>
    </source>
</evidence>